<dbReference type="PROSITE" id="PS50109">
    <property type="entry name" value="HIS_KIN"/>
    <property type="match status" value="1"/>
</dbReference>
<dbReference type="Gene3D" id="3.30.565.10">
    <property type="entry name" value="Histidine kinase-like ATPase, C-terminal domain"/>
    <property type="match status" value="1"/>
</dbReference>
<comment type="caution">
    <text evidence="3">The sequence shown here is derived from an EMBL/GenBank/DDBJ whole genome shotgun (WGS) entry which is preliminary data.</text>
</comment>
<organism evidence="3 4">
    <name type="scientific">Luteimonas viscosa</name>
    <dbReference type="NCBI Taxonomy" id="1132694"/>
    <lineage>
        <taxon>Bacteria</taxon>
        <taxon>Pseudomonadati</taxon>
        <taxon>Pseudomonadota</taxon>
        <taxon>Gammaproteobacteria</taxon>
        <taxon>Lysobacterales</taxon>
        <taxon>Lysobacteraceae</taxon>
        <taxon>Luteimonas</taxon>
    </lineage>
</organism>
<evidence type="ECO:0000313" key="4">
    <source>
        <dbReference type="Proteomes" id="UP000324973"/>
    </source>
</evidence>
<accession>A0A5D4XLS3</accession>
<dbReference type="InterPro" id="IPR036890">
    <property type="entry name" value="HATPase_C_sf"/>
</dbReference>
<dbReference type="InterPro" id="IPR003594">
    <property type="entry name" value="HATPase_dom"/>
</dbReference>
<dbReference type="Pfam" id="PF02518">
    <property type="entry name" value="HATPase_c"/>
    <property type="match status" value="1"/>
</dbReference>
<keyword evidence="1" id="KW-1133">Transmembrane helix</keyword>
<keyword evidence="4" id="KW-1185">Reference proteome</keyword>
<dbReference type="InterPro" id="IPR050640">
    <property type="entry name" value="Bact_2-comp_sensor_kinase"/>
</dbReference>
<keyword evidence="1" id="KW-0812">Transmembrane</keyword>
<feature type="transmembrane region" description="Helical" evidence="1">
    <location>
        <begin position="26"/>
        <end position="48"/>
    </location>
</feature>
<gene>
    <name evidence="3" type="ORF">FZO89_01725</name>
</gene>
<feature type="transmembrane region" description="Helical" evidence="1">
    <location>
        <begin position="126"/>
        <end position="147"/>
    </location>
</feature>
<dbReference type="SUPFAM" id="SSF55874">
    <property type="entry name" value="ATPase domain of HSP90 chaperone/DNA topoisomerase II/histidine kinase"/>
    <property type="match status" value="1"/>
</dbReference>
<protein>
    <submittedName>
        <fullName evidence="3">Sensor histidine kinase</fullName>
    </submittedName>
</protein>
<evidence type="ECO:0000313" key="3">
    <source>
        <dbReference type="EMBL" id="TYT25094.1"/>
    </source>
</evidence>
<name>A0A5D4XLS3_9GAMM</name>
<dbReference type="Proteomes" id="UP000324973">
    <property type="component" value="Unassembled WGS sequence"/>
</dbReference>
<dbReference type="OrthoDB" id="2514702at2"/>
<feature type="domain" description="Histidine kinase" evidence="2">
    <location>
        <begin position="269"/>
        <end position="365"/>
    </location>
</feature>
<feature type="transmembrane region" description="Helical" evidence="1">
    <location>
        <begin position="54"/>
        <end position="76"/>
    </location>
</feature>
<sequence length="371" mass="41010">MPQLRPEASPMSIALPRPLALPRQQLFWLLHIGGWSAYFALGYLAAIAHDKPPGYWVVPLTAAATGATATLALRVLLRLFWHLPPGRLALAMVVPVLAASALMDATTRAVLVEFCETCKPANRVAFVAYALGYIYVLLAWVGLYLGIRYYRQLQGETERTLAARSIAHQAQLKMLRYQLNPHFLFNTLNAISTLILDRDNATANRMVQGLSAFLRHSLDNDPMQRVTLRQELDALTLYLDIERIRFAERLRVETRIDEDCWRALLPSLLLQPLVENAIKYAVARQVAGGVLRIGARREGPQLVLTVADDGPGCGSLEGGQAPAGKGVGLRNTRERLSVLYGDAGSLSIRNLDPGIEVTLRLPFETSQAIRD</sequence>
<dbReference type="Pfam" id="PF06580">
    <property type="entry name" value="His_kinase"/>
    <property type="match status" value="1"/>
</dbReference>
<feature type="transmembrane region" description="Helical" evidence="1">
    <location>
        <begin position="88"/>
        <end position="106"/>
    </location>
</feature>
<dbReference type="PANTHER" id="PTHR34220:SF7">
    <property type="entry name" value="SENSOR HISTIDINE KINASE YPDA"/>
    <property type="match status" value="1"/>
</dbReference>
<keyword evidence="3" id="KW-0418">Kinase</keyword>
<keyword evidence="3" id="KW-0808">Transferase</keyword>
<evidence type="ECO:0000259" key="2">
    <source>
        <dbReference type="PROSITE" id="PS50109"/>
    </source>
</evidence>
<dbReference type="AlphaFoldDB" id="A0A5D4XLS3"/>
<dbReference type="InterPro" id="IPR010559">
    <property type="entry name" value="Sig_transdc_His_kin_internal"/>
</dbReference>
<dbReference type="GO" id="GO:0000155">
    <property type="term" value="F:phosphorelay sensor kinase activity"/>
    <property type="evidence" value="ECO:0007669"/>
    <property type="project" value="InterPro"/>
</dbReference>
<dbReference type="EMBL" id="VTFT01000001">
    <property type="protein sequence ID" value="TYT25094.1"/>
    <property type="molecule type" value="Genomic_DNA"/>
</dbReference>
<dbReference type="InterPro" id="IPR005467">
    <property type="entry name" value="His_kinase_dom"/>
</dbReference>
<proteinExistence type="predicted"/>
<evidence type="ECO:0000256" key="1">
    <source>
        <dbReference type="SAM" id="Phobius"/>
    </source>
</evidence>
<dbReference type="GO" id="GO:0016020">
    <property type="term" value="C:membrane"/>
    <property type="evidence" value="ECO:0007669"/>
    <property type="project" value="InterPro"/>
</dbReference>
<reference evidence="3 4" key="1">
    <citation type="submission" date="2019-08" db="EMBL/GenBank/DDBJ databases">
        <title>Luteimonas viscosus sp. nov., isolated from soil of a sunflower field.</title>
        <authorList>
            <person name="Jianli Z."/>
            <person name="Ying Z."/>
        </authorList>
    </citation>
    <scope>NUCLEOTIDE SEQUENCE [LARGE SCALE GENOMIC DNA]</scope>
    <source>
        <strain evidence="3 4">XBU10</strain>
    </source>
</reference>
<keyword evidence="1" id="KW-0472">Membrane</keyword>
<dbReference type="PANTHER" id="PTHR34220">
    <property type="entry name" value="SENSOR HISTIDINE KINASE YPDA"/>
    <property type="match status" value="1"/>
</dbReference>